<reference evidence="1" key="1">
    <citation type="journal article" date="2014" name="Front. Microbiol.">
        <title>High frequency of phylogenetically diverse reductive dehalogenase-homologous genes in deep subseafloor sedimentary metagenomes.</title>
        <authorList>
            <person name="Kawai M."/>
            <person name="Futagami T."/>
            <person name="Toyoda A."/>
            <person name="Takaki Y."/>
            <person name="Nishi S."/>
            <person name="Hori S."/>
            <person name="Arai W."/>
            <person name="Tsubouchi T."/>
            <person name="Morono Y."/>
            <person name="Uchiyama I."/>
            <person name="Ito T."/>
            <person name="Fujiyama A."/>
            <person name="Inagaki F."/>
            <person name="Takami H."/>
        </authorList>
    </citation>
    <scope>NUCLEOTIDE SEQUENCE</scope>
    <source>
        <strain evidence="1">Expedition CK06-06</strain>
    </source>
</reference>
<organism evidence="1">
    <name type="scientific">marine sediment metagenome</name>
    <dbReference type="NCBI Taxonomy" id="412755"/>
    <lineage>
        <taxon>unclassified sequences</taxon>
        <taxon>metagenomes</taxon>
        <taxon>ecological metagenomes</taxon>
    </lineage>
</organism>
<sequence>MDDWDSYGARPIDAKSLLNATLFARLLPMTVPIPEIYVDPDGEIGFE</sequence>
<gene>
    <name evidence="1" type="ORF">S06H3_17131</name>
</gene>
<name>X1KCT3_9ZZZZ</name>
<evidence type="ECO:0000313" key="1">
    <source>
        <dbReference type="EMBL" id="GAI04857.1"/>
    </source>
</evidence>
<dbReference type="AlphaFoldDB" id="X1KCT3"/>
<accession>X1KCT3</accession>
<comment type="caution">
    <text evidence="1">The sequence shown here is derived from an EMBL/GenBank/DDBJ whole genome shotgun (WGS) entry which is preliminary data.</text>
</comment>
<protein>
    <submittedName>
        <fullName evidence="1">Uncharacterized protein</fullName>
    </submittedName>
</protein>
<feature type="non-terminal residue" evidence="1">
    <location>
        <position position="47"/>
    </location>
</feature>
<proteinExistence type="predicted"/>
<dbReference type="EMBL" id="BARV01008535">
    <property type="protein sequence ID" value="GAI04857.1"/>
    <property type="molecule type" value="Genomic_DNA"/>
</dbReference>